<sequence length="86" mass="10659">SNRNTKRFDYHLGALIENYEHWKSKEDYGQDKKINRHYKEHYCSFCNKIYFDKSKIEYLKENFRKNQRMNITAKNNLISKNLEVYN</sequence>
<proteinExistence type="predicted"/>
<gene>
    <name evidence="1" type="ORF">S01H4_36434</name>
</gene>
<accession>X1CQU3</accession>
<evidence type="ECO:0000313" key="1">
    <source>
        <dbReference type="EMBL" id="GAG86631.1"/>
    </source>
</evidence>
<name>X1CQU3_9ZZZZ</name>
<protein>
    <submittedName>
        <fullName evidence="1">Uncharacterized protein</fullName>
    </submittedName>
</protein>
<organism evidence="1">
    <name type="scientific">marine sediment metagenome</name>
    <dbReference type="NCBI Taxonomy" id="412755"/>
    <lineage>
        <taxon>unclassified sequences</taxon>
        <taxon>metagenomes</taxon>
        <taxon>ecological metagenomes</taxon>
    </lineage>
</organism>
<comment type="caution">
    <text evidence="1">The sequence shown here is derived from an EMBL/GenBank/DDBJ whole genome shotgun (WGS) entry which is preliminary data.</text>
</comment>
<reference evidence="1" key="1">
    <citation type="journal article" date="2014" name="Front. Microbiol.">
        <title>High frequency of phylogenetically diverse reductive dehalogenase-homologous genes in deep subseafloor sedimentary metagenomes.</title>
        <authorList>
            <person name="Kawai M."/>
            <person name="Futagami T."/>
            <person name="Toyoda A."/>
            <person name="Takaki Y."/>
            <person name="Nishi S."/>
            <person name="Hori S."/>
            <person name="Arai W."/>
            <person name="Tsubouchi T."/>
            <person name="Morono Y."/>
            <person name="Uchiyama I."/>
            <person name="Ito T."/>
            <person name="Fujiyama A."/>
            <person name="Inagaki F."/>
            <person name="Takami H."/>
        </authorList>
    </citation>
    <scope>NUCLEOTIDE SEQUENCE</scope>
    <source>
        <strain evidence="1">Expedition CK06-06</strain>
    </source>
</reference>
<dbReference type="AlphaFoldDB" id="X1CQU3"/>
<feature type="non-terminal residue" evidence="1">
    <location>
        <position position="1"/>
    </location>
</feature>
<dbReference type="EMBL" id="BART01019475">
    <property type="protein sequence ID" value="GAG86631.1"/>
    <property type="molecule type" value="Genomic_DNA"/>
</dbReference>